<gene>
    <name evidence="1" type="ORF">J2Z56_001913</name>
    <name evidence="2" type="ORF">J2Z57_002036</name>
</gene>
<dbReference type="EMBL" id="JAGGJQ010000004">
    <property type="protein sequence ID" value="MBP1839989.1"/>
    <property type="molecule type" value="Genomic_DNA"/>
</dbReference>
<evidence type="ECO:0000313" key="2">
    <source>
        <dbReference type="EMBL" id="MDQ0335588.1"/>
    </source>
</evidence>
<reference evidence="1" key="1">
    <citation type="submission" date="2021-03" db="EMBL/GenBank/DDBJ databases">
        <title>Genomic Encyclopedia of Type Strains, Phase IV (KMG-IV): sequencing the most valuable type-strain genomes for metagenomic binning, comparative biology and taxonomic classification.</title>
        <authorList>
            <person name="Goeker M."/>
        </authorList>
    </citation>
    <scope>NUCLEOTIDE SEQUENCE</scope>
    <source>
        <strain evidence="1">DSM 15523</strain>
        <strain evidence="2 4">DSM 16476</strain>
    </source>
</reference>
<proteinExistence type="predicted"/>
<dbReference type="RefSeq" id="WP_057778669.1">
    <property type="nucleotide sequence ID" value="NZ_JAGGJQ010000004.1"/>
</dbReference>
<dbReference type="AlphaFoldDB" id="A0A9X1CCB9"/>
<name>A0A9X1CCB9_9FLAO</name>
<evidence type="ECO:0000313" key="1">
    <source>
        <dbReference type="EMBL" id="MBP1839989.1"/>
    </source>
</evidence>
<evidence type="ECO:0000313" key="4">
    <source>
        <dbReference type="Proteomes" id="UP001231587"/>
    </source>
</evidence>
<organism evidence="1 3">
    <name type="scientific">Formosa algae</name>
    <dbReference type="NCBI Taxonomy" id="225843"/>
    <lineage>
        <taxon>Bacteria</taxon>
        <taxon>Pseudomonadati</taxon>
        <taxon>Bacteroidota</taxon>
        <taxon>Flavobacteriia</taxon>
        <taxon>Flavobacteriales</taxon>
        <taxon>Flavobacteriaceae</taxon>
        <taxon>Formosa</taxon>
    </lineage>
</organism>
<protein>
    <submittedName>
        <fullName evidence="1">Uncharacterized protein</fullName>
    </submittedName>
</protein>
<keyword evidence="4" id="KW-1185">Reference proteome</keyword>
<dbReference type="Proteomes" id="UP001138672">
    <property type="component" value="Unassembled WGS sequence"/>
</dbReference>
<comment type="caution">
    <text evidence="1">The sequence shown here is derived from an EMBL/GenBank/DDBJ whole genome shotgun (WGS) entry which is preliminary data.</text>
</comment>
<dbReference type="Proteomes" id="UP001231587">
    <property type="component" value="Unassembled WGS sequence"/>
</dbReference>
<dbReference type="EMBL" id="JAUSUU010000005">
    <property type="protein sequence ID" value="MDQ0335588.1"/>
    <property type="molecule type" value="Genomic_DNA"/>
</dbReference>
<dbReference type="OrthoDB" id="2987994at2"/>
<evidence type="ECO:0000313" key="3">
    <source>
        <dbReference type="Proteomes" id="UP001138672"/>
    </source>
</evidence>
<accession>A0A9X1CCB9</accession>
<sequence length="235" mass="27242">MKKIVLLGFILLSLTHCKHVQVNIPVDFVETKIPVAFSEDWAILNHSPNDFRVNNVNNELTIEKIKARNNTELQLDQGTLIGESKGEWNGKLIFKSNTKDNKEIEIKKGNIKFLFKFKGKIYFIEALSHLTYTGGAIYELKQDGNQFTYEKRLEFKDSPEAFTVHDDVFLIATHQNFYVVEDFKSKLIFKNTFWSSLYPNSLAVFDNEHVIMGIRGGIVKLNLIDKDMTFYKYTE</sequence>